<reference evidence="2 3" key="1">
    <citation type="journal article" date="2021" name="BMC Biol.">
        <title>Horizontally acquired antibacterial genes associated with adaptive radiation of ladybird beetles.</title>
        <authorList>
            <person name="Li H.S."/>
            <person name="Tang X.F."/>
            <person name="Huang Y.H."/>
            <person name="Xu Z.Y."/>
            <person name="Chen M.L."/>
            <person name="Du X.Y."/>
            <person name="Qiu B.Y."/>
            <person name="Chen P.T."/>
            <person name="Zhang W."/>
            <person name="Slipinski A."/>
            <person name="Escalona H.E."/>
            <person name="Waterhouse R.M."/>
            <person name="Zwick A."/>
            <person name="Pang H."/>
        </authorList>
    </citation>
    <scope>NUCLEOTIDE SEQUENCE [LARGE SCALE GENOMIC DNA]</scope>
    <source>
        <strain evidence="2">SYSU2018</strain>
    </source>
</reference>
<proteinExistence type="predicted"/>
<dbReference type="EMBL" id="JABFTP020000124">
    <property type="protein sequence ID" value="KAL3280078.1"/>
    <property type="molecule type" value="Genomic_DNA"/>
</dbReference>
<name>A0ABD2NN30_9CUCU</name>
<feature type="region of interest" description="Disordered" evidence="1">
    <location>
        <begin position="29"/>
        <end position="53"/>
    </location>
</feature>
<protein>
    <submittedName>
        <fullName evidence="2">Uncharacterized protein</fullName>
    </submittedName>
</protein>
<sequence length="103" mass="11602">MDLIELSSEMTRLRRDDQYLVTLKIRSSLNARSTENPKEPPLNSDHITSNMEPDITTQSNRLKADSKYILGPRAYILTNISVKNKPKNTSSAISGTEIQIVNL</sequence>
<evidence type="ECO:0000256" key="1">
    <source>
        <dbReference type="SAM" id="MobiDB-lite"/>
    </source>
</evidence>
<evidence type="ECO:0000313" key="2">
    <source>
        <dbReference type="EMBL" id="KAL3280078.1"/>
    </source>
</evidence>
<accession>A0ABD2NN30</accession>
<gene>
    <name evidence="2" type="ORF">HHI36_017584</name>
</gene>
<comment type="caution">
    <text evidence="2">The sequence shown here is derived from an EMBL/GenBank/DDBJ whole genome shotgun (WGS) entry which is preliminary data.</text>
</comment>
<evidence type="ECO:0000313" key="3">
    <source>
        <dbReference type="Proteomes" id="UP001516400"/>
    </source>
</evidence>
<dbReference type="AlphaFoldDB" id="A0ABD2NN30"/>
<keyword evidence="3" id="KW-1185">Reference proteome</keyword>
<dbReference type="Proteomes" id="UP001516400">
    <property type="component" value="Unassembled WGS sequence"/>
</dbReference>
<organism evidence="2 3">
    <name type="scientific">Cryptolaemus montrouzieri</name>
    <dbReference type="NCBI Taxonomy" id="559131"/>
    <lineage>
        <taxon>Eukaryota</taxon>
        <taxon>Metazoa</taxon>
        <taxon>Ecdysozoa</taxon>
        <taxon>Arthropoda</taxon>
        <taxon>Hexapoda</taxon>
        <taxon>Insecta</taxon>
        <taxon>Pterygota</taxon>
        <taxon>Neoptera</taxon>
        <taxon>Endopterygota</taxon>
        <taxon>Coleoptera</taxon>
        <taxon>Polyphaga</taxon>
        <taxon>Cucujiformia</taxon>
        <taxon>Coccinelloidea</taxon>
        <taxon>Coccinellidae</taxon>
        <taxon>Scymninae</taxon>
        <taxon>Scymnini</taxon>
        <taxon>Cryptolaemus</taxon>
    </lineage>
</organism>